<evidence type="ECO:0000256" key="2">
    <source>
        <dbReference type="ARBA" id="ARBA00022617"/>
    </source>
</evidence>
<dbReference type="GO" id="GO:0005506">
    <property type="term" value="F:iron ion binding"/>
    <property type="evidence" value="ECO:0007669"/>
    <property type="project" value="InterPro"/>
</dbReference>
<evidence type="ECO:0000256" key="4">
    <source>
        <dbReference type="ARBA" id="ARBA00023002"/>
    </source>
</evidence>
<proteinExistence type="inferred from homology"/>
<sequence>MTTNPSEAGVLHPADAELFRLFSPEGQRDPFPSYARLRALAPVHVSEALGGAFVTGYDAACAVLSGEKFGTVGAEWFDKNQPGWRDSPLLVSVFSSLAGANSPDHTRLRRLVARAFNVRQIEQVRPYTAQLTEQALDAMAERAASGEAPDIPSQLALPVTMGTIARLVGVPPEDLGPFDTWIRKAGVVFEMSVPPEVLAEADAAYTHVLDYFTALVAERRKSPGDDLLSALIAVRDADGDRLGAQELVDLLAFVFGSGFETTAGLIGNTVVTLASHPDQMAALRSILSTSPDKLGPVIDELGRFDGSVQATRRMALEDVEVGGVTIPAGTATIVFLGGANRDPARFPDPDRLDLHRTDARPLNMGLGVHYCLGAALARLEMEEVLRRLYRRHPSLRLADTPVRTPGLQLYRYESIPVVLN</sequence>
<evidence type="ECO:0000313" key="8">
    <source>
        <dbReference type="Proteomes" id="UP000247634"/>
    </source>
</evidence>
<dbReference type="RefSeq" id="WP_110635454.1">
    <property type="nucleotide sequence ID" value="NZ_CP029788.1"/>
</dbReference>
<keyword evidence="4" id="KW-0560">Oxidoreductase</keyword>
<gene>
    <name evidence="7" type="ORF">DMT42_36665</name>
</gene>
<evidence type="ECO:0000256" key="5">
    <source>
        <dbReference type="ARBA" id="ARBA00023004"/>
    </source>
</evidence>
<dbReference type="InterPro" id="IPR002397">
    <property type="entry name" value="Cyt_P450_B"/>
</dbReference>
<dbReference type="PANTHER" id="PTHR46696">
    <property type="entry name" value="P450, PUTATIVE (EUROFUNG)-RELATED"/>
    <property type="match status" value="1"/>
</dbReference>
<dbReference type="AlphaFoldDB" id="A0A2U9PBL0"/>
<keyword evidence="8" id="KW-1185">Reference proteome</keyword>
<keyword evidence="3" id="KW-0479">Metal-binding</keyword>
<dbReference type="Gene3D" id="1.10.630.10">
    <property type="entry name" value="Cytochrome P450"/>
    <property type="match status" value="1"/>
</dbReference>
<keyword evidence="6" id="KW-0503">Monooxygenase</keyword>
<protein>
    <submittedName>
        <fullName evidence="7">Cytochrome P450</fullName>
    </submittedName>
</protein>
<keyword evidence="5" id="KW-0408">Iron</keyword>
<comment type="similarity">
    <text evidence="1">Belongs to the cytochrome P450 family.</text>
</comment>
<dbReference type="PANTHER" id="PTHR46696:SF1">
    <property type="entry name" value="CYTOCHROME P450 YJIB-RELATED"/>
    <property type="match status" value="1"/>
</dbReference>
<name>A0A2U9PBL0_STRAS</name>
<evidence type="ECO:0000256" key="6">
    <source>
        <dbReference type="ARBA" id="ARBA00023033"/>
    </source>
</evidence>
<dbReference type="SUPFAM" id="SSF48264">
    <property type="entry name" value="Cytochrome P450"/>
    <property type="match status" value="1"/>
</dbReference>
<organism evidence="7 8">
    <name type="scientific">Streptomyces actuosus</name>
    <dbReference type="NCBI Taxonomy" id="1885"/>
    <lineage>
        <taxon>Bacteria</taxon>
        <taxon>Bacillati</taxon>
        <taxon>Actinomycetota</taxon>
        <taxon>Actinomycetes</taxon>
        <taxon>Kitasatosporales</taxon>
        <taxon>Streptomycetaceae</taxon>
        <taxon>Streptomyces</taxon>
    </lineage>
</organism>
<reference evidence="7 8" key="1">
    <citation type="submission" date="2018-06" db="EMBL/GenBank/DDBJ databases">
        <title>The complete genome sequence of a nosiheptide producer Streptomyces actuosus ATCC 25421: deducing the ability of producing a new class III lantibiotics.</title>
        <authorList>
            <person name="Liu W."/>
            <person name="Sun F."/>
            <person name="Hu Y."/>
        </authorList>
    </citation>
    <scope>NUCLEOTIDE SEQUENCE [LARGE SCALE GENOMIC DNA]</scope>
    <source>
        <strain evidence="7 8">ATCC 25421</strain>
    </source>
</reference>
<dbReference type="KEGG" id="sact:DMT42_36665"/>
<dbReference type="GO" id="GO:0004497">
    <property type="term" value="F:monooxygenase activity"/>
    <property type="evidence" value="ECO:0007669"/>
    <property type="project" value="UniProtKB-KW"/>
</dbReference>
<dbReference type="InterPro" id="IPR001128">
    <property type="entry name" value="Cyt_P450"/>
</dbReference>
<dbReference type="CDD" id="cd20625">
    <property type="entry name" value="CYP164-like"/>
    <property type="match status" value="1"/>
</dbReference>
<dbReference type="PRINTS" id="PR00359">
    <property type="entry name" value="BP450"/>
</dbReference>
<dbReference type="FunFam" id="1.10.630.10:FF:000018">
    <property type="entry name" value="Cytochrome P450 monooxygenase"/>
    <property type="match status" value="1"/>
</dbReference>
<dbReference type="EMBL" id="CP029788">
    <property type="protein sequence ID" value="AWT47239.1"/>
    <property type="molecule type" value="Genomic_DNA"/>
</dbReference>
<dbReference type="GO" id="GO:0020037">
    <property type="term" value="F:heme binding"/>
    <property type="evidence" value="ECO:0007669"/>
    <property type="project" value="InterPro"/>
</dbReference>
<evidence type="ECO:0000256" key="1">
    <source>
        <dbReference type="ARBA" id="ARBA00010617"/>
    </source>
</evidence>
<dbReference type="Pfam" id="PF00067">
    <property type="entry name" value="p450"/>
    <property type="match status" value="1"/>
</dbReference>
<dbReference type="InterPro" id="IPR036396">
    <property type="entry name" value="Cyt_P450_sf"/>
</dbReference>
<dbReference type="Proteomes" id="UP000247634">
    <property type="component" value="Chromosome"/>
</dbReference>
<keyword evidence="2" id="KW-0349">Heme</keyword>
<dbReference type="GO" id="GO:0016705">
    <property type="term" value="F:oxidoreductase activity, acting on paired donors, with incorporation or reduction of molecular oxygen"/>
    <property type="evidence" value="ECO:0007669"/>
    <property type="project" value="InterPro"/>
</dbReference>
<dbReference type="OrthoDB" id="5500002at2"/>
<accession>A0A2U9PBL0</accession>
<evidence type="ECO:0000256" key="3">
    <source>
        <dbReference type="ARBA" id="ARBA00022723"/>
    </source>
</evidence>
<evidence type="ECO:0000313" key="7">
    <source>
        <dbReference type="EMBL" id="AWT47239.1"/>
    </source>
</evidence>